<evidence type="ECO:0000256" key="9">
    <source>
        <dbReference type="RuleBase" id="RU003357"/>
    </source>
</evidence>
<dbReference type="NCBIfam" id="TIGR04057">
    <property type="entry name" value="SusC_RagA_signa"/>
    <property type="match status" value="1"/>
</dbReference>
<proteinExistence type="inferred from homology"/>
<name>A0A1S9PG85_9SPHI</name>
<evidence type="ECO:0000259" key="11">
    <source>
        <dbReference type="Pfam" id="PF00593"/>
    </source>
</evidence>
<keyword evidence="2 8" id="KW-0813">Transport</keyword>
<evidence type="ECO:0000256" key="5">
    <source>
        <dbReference type="ARBA" id="ARBA00023077"/>
    </source>
</evidence>
<dbReference type="Gene3D" id="2.60.40.1120">
    <property type="entry name" value="Carboxypeptidase-like, regulatory domain"/>
    <property type="match status" value="1"/>
</dbReference>
<evidence type="ECO:0000256" key="10">
    <source>
        <dbReference type="SAM" id="SignalP"/>
    </source>
</evidence>
<dbReference type="InterPro" id="IPR012910">
    <property type="entry name" value="Plug_dom"/>
</dbReference>
<dbReference type="Pfam" id="PF13715">
    <property type="entry name" value="CarbopepD_reg_2"/>
    <property type="match status" value="1"/>
</dbReference>
<gene>
    <name evidence="13" type="ORF">BC343_27070</name>
</gene>
<comment type="similarity">
    <text evidence="8 9">Belongs to the TonB-dependent receptor family.</text>
</comment>
<dbReference type="AlphaFoldDB" id="A0A1S9PG85"/>
<sequence>MKKLYLLLFAIYFLAGGTLAAAQAPALRGTVLDAEKHPVMGANVALLGTRYGAVSDAAGHFTLDAPVGEYRLRVSFIGFKPYELGVRLPMADTVTAVLQSNSNSLSEVTISTGYQQIPKERATGSFVAVPRTLLERSVSTDIVDRLRDVVPGLSFNQNGSRLSIRGQSTLFSNADPLIVVDGFPYNEPIENLNPNDVESISVLKDAAAASIWGTRAGNGVIVITTKKGGFNRPIAITFNSNVQVGERPALFSLNRMSSADYIGIEKRLFSEGYFDGTEAADNHLPLSPVVELLIQQRDGGLSAVEADKRIQALSAIDTRDDLLKYFYRLSVKQQYALSVDGGAALNRYFFSAGYDRNLDNEAGNGFNRVTLNGSQTTRIGGRLELSTALNFTRTAADKNNPFGLTWNRGQLLFPYARLAGPNGEPLAVTKDLRQNFVDAAPGAGLLDWNYRPLQDLRLSDNQNTQTAFRLNTGLKYRVLPGLNAQVLYQYEQTQTSGRDHQPAESFFARNLVNRYTQDDGSGTLTRTIPAGGILDLANSAAASHDGRAQLDYEHLFGTKHELTALAGYEVQSLNVAGDTYRLYGYDNVHASSGPVDGVTPFTYYDDLNNSAPIPLNQSNSSATDHYRSYYANAAYTYDGRITFSASGRLDQSNLFGVRTNQKGVPLYSAGLAWNIAKEAFYHMAWLPELKLRASFGYNGNSNKSLSAYTTASYFDGSDALTGLPYAGVINPPNPQLRWERVRHINFGLDFGALDGRLSGSFEYYFKRGIDLIGQAGFAPSTGITIFTGNTATASGHGLDLNLESKNITGKFNWVSNFYLSYVTDKVVAYNRQSTALSYLSDGSIGGYALSGRPLYAIYSYRSAGLDPQTGDPQGYLDGNISKDYGAILAAATPDNLVYHGPSRPPVFGAFRNTFTYGNWSLSANISYKLGYYFRRSSIRYGSDYGLAGQNGDYAIHWQQPGDEARTVVPSLPAVPDTQRDQFYAYSSALVESGSHIRLQDIRLAWSLPKYKLQVYAYAANLGILWRANKAGLDPDYANTYTVPRTIAGGIRFTY</sequence>
<comment type="caution">
    <text evidence="13">The sequence shown here is derived from an EMBL/GenBank/DDBJ whole genome shotgun (WGS) entry which is preliminary data.</text>
</comment>
<evidence type="ECO:0008006" key="15">
    <source>
        <dbReference type="Google" id="ProtNLM"/>
    </source>
</evidence>
<dbReference type="EMBL" id="MBTF01000010">
    <property type="protein sequence ID" value="OOQ59995.1"/>
    <property type="molecule type" value="Genomic_DNA"/>
</dbReference>
<dbReference type="Gene3D" id="2.170.130.10">
    <property type="entry name" value="TonB-dependent receptor, plug domain"/>
    <property type="match status" value="1"/>
</dbReference>
<evidence type="ECO:0000256" key="3">
    <source>
        <dbReference type="ARBA" id="ARBA00022452"/>
    </source>
</evidence>
<dbReference type="InterPro" id="IPR037066">
    <property type="entry name" value="Plug_dom_sf"/>
</dbReference>
<dbReference type="Pfam" id="PF07715">
    <property type="entry name" value="Plug"/>
    <property type="match status" value="1"/>
</dbReference>
<dbReference type="NCBIfam" id="TIGR04056">
    <property type="entry name" value="OMP_RagA_SusC"/>
    <property type="match status" value="1"/>
</dbReference>
<evidence type="ECO:0000256" key="6">
    <source>
        <dbReference type="ARBA" id="ARBA00023136"/>
    </source>
</evidence>
<dbReference type="InterPro" id="IPR023996">
    <property type="entry name" value="TonB-dep_OMP_SusC/RagA"/>
</dbReference>
<evidence type="ECO:0000256" key="7">
    <source>
        <dbReference type="ARBA" id="ARBA00023237"/>
    </source>
</evidence>
<evidence type="ECO:0000313" key="13">
    <source>
        <dbReference type="EMBL" id="OOQ59995.1"/>
    </source>
</evidence>
<keyword evidence="4 8" id="KW-0812">Transmembrane</keyword>
<reference evidence="13 14" key="1">
    <citation type="submission" date="2016-07" db="EMBL/GenBank/DDBJ databases">
        <title>Genomic analysis of zinc-resistant bacterium Mucilaginibacter pedocola TBZ30.</title>
        <authorList>
            <person name="Huang J."/>
            <person name="Tang J."/>
        </authorList>
    </citation>
    <scope>NUCLEOTIDE SEQUENCE [LARGE SCALE GENOMIC DNA]</scope>
    <source>
        <strain evidence="13 14">TBZ30</strain>
    </source>
</reference>
<accession>A0A1S9PG85</accession>
<evidence type="ECO:0000256" key="2">
    <source>
        <dbReference type="ARBA" id="ARBA00022448"/>
    </source>
</evidence>
<dbReference type="OrthoDB" id="9768177at2"/>
<evidence type="ECO:0000256" key="1">
    <source>
        <dbReference type="ARBA" id="ARBA00004571"/>
    </source>
</evidence>
<organism evidence="13 14">
    <name type="scientific">Mucilaginibacter pedocola</name>
    <dbReference type="NCBI Taxonomy" id="1792845"/>
    <lineage>
        <taxon>Bacteria</taxon>
        <taxon>Pseudomonadati</taxon>
        <taxon>Bacteroidota</taxon>
        <taxon>Sphingobacteriia</taxon>
        <taxon>Sphingobacteriales</taxon>
        <taxon>Sphingobacteriaceae</taxon>
        <taxon>Mucilaginibacter</taxon>
    </lineage>
</organism>
<dbReference type="RefSeq" id="WP_078347968.1">
    <property type="nucleotide sequence ID" value="NZ_MBTF01000010.1"/>
</dbReference>
<feature type="domain" description="TonB-dependent receptor plug" evidence="12">
    <location>
        <begin position="119"/>
        <end position="220"/>
    </location>
</feature>
<dbReference type="Pfam" id="PF00593">
    <property type="entry name" value="TonB_dep_Rec_b-barrel"/>
    <property type="match status" value="1"/>
</dbReference>
<feature type="chain" id="PRO_5012481702" description="TonB-dependent receptor plug domain-containing protein" evidence="10">
    <location>
        <begin position="21"/>
        <end position="1054"/>
    </location>
</feature>
<dbReference type="InterPro" id="IPR000531">
    <property type="entry name" value="Beta-barrel_TonB"/>
</dbReference>
<protein>
    <recommendedName>
        <fullName evidence="15">TonB-dependent receptor plug domain-containing protein</fullName>
    </recommendedName>
</protein>
<feature type="signal peptide" evidence="10">
    <location>
        <begin position="1"/>
        <end position="20"/>
    </location>
</feature>
<dbReference type="GO" id="GO:0009279">
    <property type="term" value="C:cell outer membrane"/>
    <property type="evidence" value="ECO:0007669"/>
    <property type="project" value="UniProtKB-SubCell"/>
</dbReference>
<dbReference type="InterPro" id="IPR008969">
    <property type="entry name" value="CarboxyPept-like_regulatory"/>
</dbReference>
<evidence type="ECO:0000259" key="12">
    <source>
        <dbReference type="Pfam" id="PF07715"/>
    </source>
</evidence>
<dbReference type="SUPFAM" id="SSF49464">
    <property type="entry name" value="Carboxypeptidase regulatory domain-like"/>
    <property type="match status" value="1"/>
</dbReference>
<dbReference type="Proteomes" id="UP000189739">
    <property type="component" value="Unassembled WGS sequence"/>
</dbReference>
<keyword evidence="3 8" id="KW-1134">Transmembrane beta strand</keyword>
<dbReference type="InterPro" id="IPR036942">
    <property type="entry name" value="Beta-barrel_TonB_sf"/>
</dbReference>
<dbReference type="STRING" id="1792845.BC343_27070"/>
<dbReference type="PROSITE" id="PS52016">
    <property type="entry name" value="TONB_DEPENDENT_REC_3"/>
    <property type="match status" value="1"/>
</dbReference>
<evidence type="ECO:0000313" key="14">
    <source>
        <dbReference type="Proteomes" id="UP000189739"/>
    </source>
</evidence>
<dbReference type="InterPro" id="IPR039426">
    <property type="entry name" value="TonB-dep_rcpt-like"/>
</dbReference>
<keyword evidence="6 8" id="KW-0472">Membrane</keyword>
<keyword evidence="10" id="KW-0732">Signal</keyword>
<comment type="subcellular location">
    <subcellularLocation>
        <location evidence="1 8">Cell outer membrane</location>
        <topology evidence="1 8">Multi-pass membrane protein</topology>
    </subcellularLocation>
</comment>
<keyword evidence="14" id="KW-1185">Reference proteome</keyword>
<keyword evidence="5 9" id="KW-0798">TonB box</keyword>
<dbReference type="InterPro" id="IPR023997">
    <property type="entry name" value="TonB-dep_OMP_SusC/RagA_CS"/>
</dbReference>
<evidence type="ECO:0000256" key="8">
    <source>
        <dbReference type="PROSITE-ProRule" id="PRU01360"/>
    </source>
</evidence>
<dbReference type="Gene3D" id="2.40.170.20">
    <property type="entry name" value="TonB-dependent receptor, beta-barrel domain"/>
    <property type="match status" value="1"/>
</dbReference>
<evidence type="ECO:0000256" key="4">
    <source>
        <dbReference type="ARBA" id="ARBA00022692"/>
    </source>
</evidence>
<dbReference type="SUPFAM" id="SSF56935">
    <property type="entry name" value="Porins"/>
    <property type="match status" value="1"/>
</dbReference>
<feature type="domain" description="TonB-dependent receptor-like beta-barrel" evidence="11">
    <location>
        <begin position="447"/>
        <end position="930"/>
    </location>
</feature>
<keyword evidence="7 8" id="KW-0998">Cell outer membrane</keyword>